<organism evidence="1 2">
    <name type="scientific">Metabacillus lacus</name>
    <dbReference type="NCBI Taxonomy" id="1983721"/>
    <lineage>
        <taxon>Bacteria</taxon>
        <taxon>Bacillati</taxon>
        <taxon>Bacillota</taxon>
        <taxon>Bacilli</taxon>
        <taxon>Bacillales</taxon>
        <taxon>Bacillaceae</taxon>
        <taxon>Metabacillus</taxon>
    </lineage>
</organism>
<dbReference type="EMBL" id="WKKI01000009">
    <property type="protein sequence ID" value="MRX71995.1"/>
    <property type="molecule type" value="Genomic_DNA"/>
</dbReference>
<evidence type="ECO:0000313" key="2">
    <source>
        <dbReference type="Proteomes" id="UP000448867"/>
    </source>
</evidence>
<gene>
    <name evidence="1" type="primary">fbpA</name>
    <name evidence="1" type="ORF">GJU40_07400</name>
</gene>
<dbReference type="RefSeq" id="WP_343031454.1">
    <property type="nucleotide sequence ID" value="NZ_WKKI01000009.1"/>
</dbReference>
<dbReference type="AlphaFoldDB" id="A0A7X2IYG4"/>
<reference evidence="1 2" key="1">
    <citation type="submission" date="2019-11" db="EMBL/GenBank/DDBJ databases">
        <title>Bacillus lacus genome.</title>
        <authorList>
            <person name="Allen C.J."/>
            <person name="Newman J.D."/>
        </authorList>
    </citation>
    <scope>NUCLEOTIDE SEQUENCE [LARGE SCALE GENOMIC DNA]</scope>
    <source>
        <strain evidence="1 2">KCTC 33946</strain>
    </source>
</reference>
<name>A0A7X2IYG4_9BACI</name>
<keyword evidence="2" id="KW-1185">Reference proteome</keyword>
<dbReference type="Proteomes" id="UP000448867">
    <property type="component" value="Unassembled WGS sequence"/>
</dbReference>
<comment type="caution">
    <text evidence="1">The sequence shown here is derived from an EMBL/GenBank/DDBJ whole genome shotgun (WGS) entry which is preliminary data.</text>
</comment>
<protein>
    <submittedName>
        <fullName evidence="1">Fur-regulated basic protein FbpA</fullName>
    </submittedName>
</protein>
<sequence length="59" mass="7200">MKKWLLTALEEQRDYYSKQLLAIGVYNQSVLKNMTITELKSEYHYFYHCIPEVKRKKTQ</sequence>
<accession>A0A7X2IYG4</accession>
<evidence type="ECO:0000313" key="1">
    <source>
        <dbReference type="EMBL" id="MRX71995.1"/>
    </source>
</evidence>
<proteinExistence type="predicted"/>